<keyword evidence="10" id="KW-1185">Reference proteome</keyword>
<keyword evidence="5" id="KW-0324">Glycolysis</keyword>
<reference evidence="10" key="1">
    <citation type="journal article" date="2016" name="Nat. Commun.">
        <title>The Gonium pectorale genome demonstrates co-option of cell cycle regulation during the evolution of multicellularity.</title>
        <authorList>
            <person name="Hanschen E.R."/>
            <person name="Marriage T.N."/>
            <person name="Ferris P.J."/>
            <person name="Hamaji T."/>
            <person name="Toyoda A."/>
            <person name="Fujiyama A."/>
            <person name="Neme R."/>
            <person name="Noguchi H."/>
            <person name="Minakuchi Y."/>
            <person name="Suzuki M."/>
            <person name="Kawai-Toyooka H."/>
            <person name="Smith D.R."/>
            <person name="Sparks H."/>
            <person name="Anderson J."/>
            <person name="Bakaric R."/>
            <person name="Luria V."/>
            <person name="Karger A."/>
            <person name="Kirschner M.W."/>
            <person name="Durand P.M."/>
            <person name="Michod R.E."/>
            <person name="Nozaki H."/>
            <person name="Olson B.J."/>
        </authorList>
    </citation>
    <scope>NUCLEOTIDE SEQUENCE [LARGE SCALE GENOMIC DNA]</scope>
    <source>
        <strain evidence="10">NIES-2863</strain>
    </source>
</reference>
<evidence type="ECO:0000256" key="1">
    <source>
        <dbReference type="ARBA" id="ARBA00000441"/>
    </source>
</evidence>
<sequence>MVDKPGAPSSSSTTAHQRRGRRDDAAPNADADTSPARAGTGAPPGDARNGRQTGVAMLTLMGLLAAILTVYWLVTNGVGPGPGGRAGRPAPPNAALRAVARQLLHPAKGILAADESPTTFGKRLRPGDFNTPDVRRRWRRVLLTTPGLEEHISGVILHPETFTQLPEELKAAAARGIALGVKLDLGTAPIQPRKAGEVVTKGLDGLEERCRLFRDYGAIFSKWRAVFRVGPHTPSGAAVRRNAEQLAQFAAVSQRCGLVPIIEPEVLTEGDHDMHRAAAAAARVLKGVFRALRARGDVDEGALLLKVAMVTPGDKAPGPRPSPEQVANATLRVLLSTVPRAVPGIVFLSGGQSEKNATANMLAIGRLAKQRNGAASGDGGGGAAAGAATGESGRKRRRAAKAAGEDAAAAGDEAGAGAGGRQRRRAGATAGGQDKEPQGQQQRPAGGAGGGTGGPSRPKPGKTGSSALEAWQWYDLMAQEALLRRAAANAAAQQGLEPRAAQARGP</sequence>
<dbReference type="UniPathway" id="UPA00109">
    <property type="reaction ID" value="UER00183"/>
</dbReference>
<dbReference type="AlphaFoldDB" id="A0A150GW61"/>
<comment type="caution">
    <text evidence="9">The sequence shown here is derived from an EMBL/GenBank/DDBJ whole genome shotgun (WGS) entry which is preliminary data.</text>
</comment>
<dbReference type="STRING" id="33097.A0A150GW61"/>
<gene>
    <name evidence="9" type="ORF">GPECTOR_5g135</name>
</gene>
<dbReference type="OrthoDB" id="36455at2759"/>
<feature type="region of interest" description="Disordered" evidence="7">
    <location>
        <begin position="372"/>
        <end position="467"/>
    </location>
</feature>
<evidence type="ECO:0000256" key="2">
    <source>
        <dbReference type="ARBA" id="ARBA00004714"/>
    </source>
</evidence>
<dbReference type="GO" id="GO:0006096">
    <property type="term" value="P:glycolytic process"/>
    <property type="evidence" value="ECO:0007669"/>
    <property type="project" value="UniProtKB-UniPathway"/>
</dbReference>
<dbReference type="PANTHER" id="PTHR11627">
    <property type="entry name" value="FRUCTOSE-BISPHOSPHATE ALDOLASE"/>
    <property type="match status" value="1"/>
</dbReference>
<dbReference type="InterPro" id="IPR013785">
    <property type="entry name" value="Aldolase_TIM"/>
</dbReference>
<keyword evidence="8" id="KW-0812">Transmembrane</keyword>
<evidence type="ECO:0000256" key="4">
    <source>
        <dbReference type="ARBA" id="ARBA00013068"/>
    </source>
</evidence>
<evidence type="ECO:0000256" key="7">
    <source>
        <dbReference type="SAM" id="MobiDB-lite"/>
    </source>
</evidence>
<feature type="compositionally biased region" description="Low complexity" evidence="7">
    <location>
        <begin position="401"/>
        <end position="413"/>
    </location>
</feature>
<proteinExistence type="inferred from homology"/>
<comment type="catalytic activity">
    <reaction evidence="1">
        <text>beta-D-fructose 1,6-bisphosphate = D-glyceraldehyde 3-phosphate + dihydroxyacetone phosphate</text>
        <dbReference type="Rhea" id="RHEA:14729"/>
        <dbReference type="ChEBI" id="CHEBI:32966"/>
        <dbReference type="ChEBI" id="CHEBI:57642"/>
        <dbReference type="ChEBI" id="CHEBI:59776"/>
        <dbReference type="EC" id="4.1.2.13"/>
    </reaction>
</comment>
<comment type="similarity">
    <text evidence="3">Belongs to the class I fructose-bisphosphate aldolase family.</text>
</comment>
<comment type="pathway">
    <text evidence="2">Carbohydrate degradation; glycolysis; D-glyceraldehyde 3-phosphate and glycerone phosphate from D-glucose: step 4/4.</text>
</comment>
<evidence type="ECO:0000256" key="5">
    <source>
        <dbReference type="ARBA" id="ARBA00023152"/>
    </source>
</evidence>
<feature type="region of interest" description="Disordered" evidence="7">
    <location>
        <begin position="1"/>
        <end position="50"/>
    </location>
</feature>
<feature type="compositionally biased region" description="Low complexity" evidence="7">
    <location>
        <begin position="427"/>
        <end position="445"/>
    </location>
</feature>
<evidence type="ECO:0000313" key="10">
    <source>
        <dbReference type="Proteomes" id="UP000075714"/>
    </source>
</evidence>
<keyword evidence="8" id="KW-0472">Membrane</keyword>
<dbReference type="InterPro" id="IPR000741">
    <property type="entry name" value="FBA_I"/>
</dbReference>
<dbReference type="GO" id="GO:0004332">
    <property type="term" value="F:fructose-bisphosphate aldolase activity"/>
    <property type="evidence" value="ECO:0007669"/>
    <property type="project" value="UniProtKB-EC"/>
</dbReference>
<dbReference type="SUPFAM" id="SSF51569">
    <property type="entry name" value="Aldolase"/>
    <property type="match status" value="1"/>
</dbReference>
<evidence type="ECO:0000313" key="9">
    <source>
        <dbReference type="EMBL" id="KXZ54025.1"/>
    </source>
</evidence>
<keyword evidence="8" id="KW-1133">Transmembrane helix</keyword>
<keyword evidence="6" id="KW-0456">Lyase</keyword>
<evidence type="ECO:0000256" key="8">
    <source>
        <dbReference type="SAM" id="Phobius"/>
    </source>
</evidence>
<name>A0A150GW61_GONPE</name>
<evidence type="ECO:0000256" key="3">
    <source>
        <dbReference type="ARBA" id="ARBA00010387"/>
    </source>
</evidence>
<evidence type="ECO:0000256" key="6">
    <source>
        <dbReference type="ARBA" id="ARBA00023239"/>
    </source>
</evidence>
<accession>A0A150GW61</accession>
<dbReference type="EMBL" id="LSYV01000006">
    <property type="protein sequence ID" value="KXZ54025.1"/>
    <property type="molecule type" value="Genomic_DNA"/>
</dbReference>
<organism evidence="9 10">
    <name type="scientific">Gonium pectorale</name>
    <name type="common">Green alga</name>
    <dbReference type="NCBI Taxonomy" id="33097"/>
    <lineage>
        <taxon>Eukaryota</taxon>
        <taxon>Viridiplantae</taxon>
        <taxon>Chlorophyta</taxon>
        <taxon>core chlorophytes</taxon>
        <taxon>Chlorophyceae</taxon>
        <taxon>CS clade</taxon>
        <taxon>Chlamydomonadales</taxon>
        <taxon>Volvocaceae</taxon>
        <taxon>Gonium</taxon>
    </lineage>
</organism>
<protein>
    <recommendedName>
        <fullName evidence="4">fructose-bisphosphate aldolase</fullName>
        <ecNumber evidence="4">4.1.2.13</ecNumber>
    </recommendedName>
</protein>
<dbReference type="NCBIfam" id="NF033379">
    <property type="entry name" value="FrucBisAld_I"/>
    <property type="match status" value="1"/>
</dbReference>
<dbReference type="Gene3D" id="3.20.20.70">
    <property type="entry name" value="Aldolase class I"/>
    <property type="match status" value="1"/>
</dbReference>
<feature type="transmembrane region" description="Helical" evidence="8">
    <location>
        <begin position="55"/>
        <end position="74"/>
    </location>
</feature>
<dbReference type="Pfam" id="PF00274">
    <property type="entry name" value="Glycolytic"/>
    <property type="match status" value="1"/>
</dbReference>
<dbReference type="EC" id="4.1.2.13" evidence="4"/>
<dbReference type="Proteomes" id="UP000075714">
    <property type="component" value="Unassembled WGS sequence"/>
</dbReference>